<gene>
    <name evidence="4" type="ORF">JJB74_07150</name>
</gene>
<comment type="caution">
    <text evidence="4">The sequence shown here is derived from an EMBL/GenBank/DDBJ whole genome shotgun (WGS) entry which is preliminary data.</text>
</comment>
<dbReference type="InterPro" id="IPR036770">
    <property type="entry name" value="Ankyrin_rpt-contain_sf"/>
</dbReference>
<dbReference type="Proteomes" id="UP000622890">
    <property type="component" value="Unassembled WGS sequence"/>
</dbReference>
<dbReference type="PANTHER" id="PTHR24173:SF74">
    <property type="entry name" value="ANKYRIN REPEAT DOMAIN-CONTAINING PROTEIN 16"/>
    <property type="match status" value="1"/>
</dbReference>
<dbReference type="PROSITE" id="PS50297">
    <property type="entry name" value="ANK_REP_REGION"/>
    <property type="match status" value="1"/>
</dbReference>
<sequence length="96" mass="10058">MVQRLLKEGARVNQVDADHGTALIVACQNGHLAIVQALLRSGAQVDKVNAHGTNALIIAAREGHADIVRALHQALKQARATPSQANVEAPQSPSGE</sequence>
<proteinExistence type="predicted"/>
<evidence type="ECO:0000256" key="1">
    <source>
        <dbReference type="ARBA" id="ARBA00022737"/>
    </source>
</evidence>
<keyword evidence="2 3" id="KW-0040">ANK repeat</keyword>
<evidence type="ECO:0000256" key="2">
    <source>
        <dbReference type="ARBA" id="ARBA00023043"/>
    </source>
</evidence>
<organism evidence="4 5">
    <name type="scientific">Noviherbaspirillum pedocola</name>
    <dbReference type="NCBI Taxonomy" id="2801341"/>
    <lineage>
        <taxon>Bacteria</taxon>
        <taxon>Pseudomonadati</taxon>
        <taxon>Pseudomonadota</taxon>
        <taxon>Betaproteobacteria</taxon>
        <taxon>Burkholderiales</taxon>
        <taxon>Oxalobacteraceae</taxon>
        <taxon>Noviherbaspirillum</taxon>
    </lineage>
</organism>
<evidence type="ECO:0000313" key="5">
    <source>
        <dbReference type="Proteomes" id="UP000622890"/>
    </source>
</evidence>
<feature type="repeat" description="ANK" evidence="3">
    <location>
        <begin position="18"/>
        <end position="50"/>
    </location>
</feature>
<dbReference type="InterPro" id="IPR002110">
    <property type="entry name" value="Ankyrin_rpt"/>
</dbReference>
<dbReference type="PANTHER" id="PTHR24173">
    <property type="entry name" value="ANKYRIN REPEAT CONTAINING"/>
    <property type="match status" value="1"/>
</dbReference>
<name>A0A934SRX6_9BURK</name>
<dbReference type="Gene3D" id="1.25.40.20">
    <property type="entry name" value="Ankyrin repeat-containing domain"/>
    <property type="match status" value="1"/>
</dbReference>
<dbReference type="AlphaFoldDB" id="A0A934SRX6"/>
<accession>A0A934SRX6</accession>
<reference evidence="4" key="1">
    <citation type="submission" date="2021-01" db="EMBL/GenBank/DDBJ databases">
        <title>Genome sequence of strain Noviherbaspirillum sp. DKR-6.</title>
        <authorList>
            <person name="Chaudhary D.K."/>
        </authorList>
    </citation>
    <scope>NUCLEOTIDE SEQUENCE</scope>
    <source>
        <strain evidence="4">DKR-6</strain>
    </source>
</reference>
<keyword evidence="5" id="KW-1185">Reference proteome</keyword>
<keyword evidence="1" id="KW-0677">Repeat</keyword>
<dbReference type="Pfam" id="PF12796">
    <property type="entry name" value="Ank_2"/>
    <property type="match status" value="1"/>
</dbReference>
<dbReference type="PROSITE" id="PS50088">
    <property type="entry name" value="ANK_REPEAT"/>
    <property type="match status" value="1"/>
</dbReference>
<evidence type="ECO:0000256" key="3">
    <source>
        <dbReference type="PROSITE-ProRule" id="PRU00023"/>
    </source>
</evidence>
<dbReference type="SUPFAM" id="SSF48403">
    <property type="entry name" value="Ankyrin repeat"/>
    <property type="match status" value="1"/>
</dbReference>
<evidence type="ECO:0000313" key="4">
    <source>
        <dbReference type="EMBL" id="MBK4734375.1"/>
    </source>
</evidence>
<dbReference type="EMBL" id="JAEPBG010000002">
    <property type="protein sequence ID" value="MBK4734375.1"/>
    <property type="molecule type" value="Genomic_DNA"/>
</dbReference>
<dbReference type="SMART" id="SM00248">
    <property type="entry name" value="ANK"/>
    <property type="match status" value="2"/>
</dbReference>
<protein>
    <submittedName>
        <fullName evidence="4">Ankyrin repeat domain-containing protein</fullName>
    </submittedName>
</protein>